<dbReference type="Proteomes" id="UP000790377">
    <property type="component" value="Unassembled WGS sequence"/>
</dbReference>
<sequence length="136" mass="14795">MALTLATDYATDEPSVLTMVFCVFTALVVVVGPRMVISLRAIENKSRGEGVILGGNLTTVRFGIREPPTHQSEREMLLGGHYLLYISSRTDPVPSVVSQRAGSGGFKALLRPSAVVLWVHPTLFKEPPSYSAPELR</sequence>
<comment type="caution">
    <text evidence="1">The sequence shown here is derived from an EMBL/GenBank/DDBJ whole genome shotgun (WGS) entry which is preliminary data.</text>
</comment>
<evidence type="ECO:0000313" key="1">
    <source>
        <dbReference type="EMBL" id="KAH7905586.1"/>
    </source>
</evidence>
<protein>
    <submittedName>
        <fullName evidence="1">Uncharacterized protein</fullName>
    </submittedName>
</protein>
<reference evidence="1" key="1">
    <citation type="journal article" date="2021" name="New Phytol.">
        <title>Evolutionary innovations through gain and loss of genes in the ectomycorrhizal Boletales.</title>
        <authorList>
            <person name="Wu G."/>
            <person name="Miyauchi S."/>
            <person name="Morin E."/>
            <person name="Kuo A."/>
            <person name="Drula E."/>
            <person name="Varga T."/>
            <person name="Kohler A."/>
            <person name="Feng B."/>
            <person name="Cao Y."/>
            <person name="Lipzen A."/>
            <person name="Daum C."/>
            <person name="Hundley H."/>
            <person name="Pangilinan J."/>
            <person name="Johnson J."/>
            <person name="Barry K."/>
            <person name="LaButti K."/>
            <person name="Ng V."/>
            <person name="Ahrendt S."/>
            <person name="Min B."/>
            <person name="Choi I.G."/>
            <person name="Park H."/>
            <person name="Plett J.M."/>
            <person name="Magnuson J."/>
            <person name="Spatafora J.W."/>
            <person name="Nagy L.G."/>
            <person name="Henrissat B."/>
            <person name="Grigoriev I.V."/>
            <person name="Yang Z.L."/>
            <person name="Xu J."/>
            <person name="Martin F.M."/>
        </authorList>
    </citation>
    <scope>NUCLEOTIDE SEQUENCE</scope>
    <source>
        <strain evidence="1">ATCC 28755</strain>
    </source>
</reference>
<organism evidence="1 2">
    <name type="scientific">Hygrophoropsis aurantiaca</name>
    <dbReference type="NCBI Taxonomy" id="72124"/>
    <lineage>
        <taxon>Eukaryota</taxon>
        <taxon>Fungi</taxon>
        <taxon>Dikarya</taxon>
        <taxon>Basidiomycota</taxon>
        <taxon>Agaricomycotina</taxon>
        <taxon>Agaricomycetes</taxon>
        <taxon>Agaricomycetidae</taxon>
        <taxon>Boletales</taxon>
        <taxon>Coniophorineae</taxon>
        <taxon>Hygrophoropsidaceae</taxon>
        <taxon>Hygrophoropsis</taxon>
    </lineage>
</organism>
<gene>
    <name evidence="1" type="ORF">BJ138DRAFT_1183571</name>
</gene>
<accession>A0ACB7ZWT1</accession>
<keyword evidence="2" id="KW-1185">Reference proteome</keyword>
<dbReference type="EMBL" id="MU268160">
    <property type="protein sequence ID" value="KAH7905586.1"/>
    <property type="molecule type" value="Genomic_DNA"/>
</dbReference>
<name>A0ACB7ZWT1_9AGAM</name>
<proteinExistence type="predicted"/>
<evidence type="ECO:0000313" key="2">
    <source>
        <dbReference type="Proteomes" id="UP000790377"/>
    </source>
</evidence>